<proteinExistence type="predicted"/>
<dbReference type="RefSeq" id="WP_248411483.1">
    <property type="nucleotide sequence ID" value="NZ_JALPQF010000001.1"/>
</dbReference>
<dbReference type="EMBL" id="JALPQF010000001">
    <property type="protein sequence ID" value="MCK8479047.1"/>
    <property type="molecule type" value="Genomic_DNA"/>
</dbReference>
<dbReference type="Proteomes" id="UP001203687">
    <property type="component" value="Unassembled WGS sequence"/>
</dbReference>
<dbReference type="InterPro" id="IPR001646">
    <property type="entry name" value="5peptide_repeat"/>
</dbReference>
<accession>A0ABT0H5H3</accession>
<protein>
    <submittedName>
        <fullName evidence="2">Pentapeptide repeat-containing protein</fullName>
    </submittedName>
</protein>
<dbReference type="PANTHER" id="PTHR14136:SF17">
    <property type="entry name" value="BTB_POZ DOMAIN-CONTAINING PROTEIN KCTD9"/>
    <property type="match status" value="1"/>
</dbReference>
<organism evidence="2 3">
    <name type="scientific">Psychroserpens algicola</name>
    <dbReference type="NCBI Taxonomy" id="1719034"/>
    <lineage>
        <taxon>Bacteria</taxon>
        <taxon>Pseudomonadati</taxon>
        <taxon>Bacteroidota</taxon>
        <taxon>Flavobacteriia</taxon>
        <taxon>Flavobacteriales</taxon>
        <taxon>Flavobacteriaceae</taxon>
        <taxon>Psychroserpens</taxon>
    </lineage>
</organism>
<evidence type="ECO:0000313" key="3">
    <source>
        <dbReference type="Proteomes" id="UP001203687"/>
    </source>
</evidence>
<keyword evidence="1" id="KW-1133">Transmembrane helix</keyword>
<name>A0ABT0H5H3_9FLAO</name>
<dbReference type="Pfam" id="PF00805">
    <property type="entry name" value="Pentapeptide"/>
    <property type="match status" value="1"/>
</dbReference>
<dbReference type="PANTHER" id="PTHR14136">
    <property type="entry name" value="BTB_POZ DOMAIN-CONTAINING PROTEIN KCTD9"/>
    <property type="match status" value="1"/>
</dbReference>
<keyword evidence="1" id="KW-0812">Transmembrane</keyword>
<gene>
    <name evidence="2" type="ORF">MUY34_00365</name>
</gene>
<evidence type="ECO:0000256" key="1">
    <source>
        <dbReference type="SAM" id="Phobius"/>
    </source>
</evidence>
<dbReference type="SUPFAM" id="SSF141571">
    <property type="entry name" value="Pentapeptide repeat-like"/>
    <property type="match status" value="1"/>
</dbReference>
<keyword evidence="3" id="KW-1185">Reference proteome</keyword>
<evidence type="ECO:0000313" key="2">
    <source>
        <dbReference type="EMBL" id="MCK8479047.1"/>
    </source>
</evidence>
<sequence>MANREYSKGERDELLMSLREAFEECYKNSEHRHLSVGKSSLDLKSDFFRRLDFDSSKKNIEQKFTISRSAMESFFMDKTKLIFSDKNSVKINALIKFYDENIFDSENNQFISKDSGNESSVIDIENKSVSVKTEKVFIQANEIKPKEEVKESLDSKKSPLAQELNTNYKRLIIIPILLFFGYIAFNIYSENKDIELNELKKRNLIENSKIKSTSRSLELTNLINEIHKELKEDYLNDKKRNLSHELISRIVSLSEKFNPYLYLRDNKVIKAPLSRERAELFINLIDLNLDYKTYDKLFQKVNFSHSDFSKLDLSNYNLSNLMTGISGGSDGDVQILITTTKRPNMSYSNFDDTILFNCDLYGDFTGSDFTKALIKETVFRFSKLSNSNFSGNKLAMISFSSDFTNCNFKNSDIQGNFYYTDLRGSVFDGSSISSAQDYNNLNEEKVHLDNIFKYRGYSPTFYDVFLSSDDLIFDYNIEIKKVDDPEANFSKFRVNLFAEEIEERGSESGLIILKTLHKVSKNTSSSNDIVVAALRKKEKKDTILFGVDFDSESEKFDHDYFMTIWKDNPDNFYSYIIRTNDHYRNNPIHFYPGEPYLDHEYEEIDYKLDTLHNFSGKDFHFITNKSLNKQEWYLCEQYKKKSKYNSASFRNCTFNKVHFYSKISNVSFMESTFNEVKFDYSLLYNVNFKKVKGEIYLNESIKFDSLLVDQDFKWLTYSKKTDSIQNQQFLINGELVTLKQFIFQKNIDSLSRFDVGNERLWNSIQKLKFIREVGKRVSVEKKSNSFMLRDSLFVKRYNELKKLSLKNKDRIIPYH</sequence>
<feature type="transmembrane region" description="Helical" evidence="1">
    <location>
        <begin position="171"/>
        <end position="188"/>
    </location>
</feature>
<comment type="caution">
    <text evidence="2">The sequence shown here is derived from an EMBL/GenBank/DDBJ whole genome shotgun (WGS) entry which is preliminary data.</text>
</comment>
<keyword evidence="1" id="KW-0472">Membrane</keyword>
<dbReference type="InterPro" id="IPR051082">
    <property type="entry name" value="Pentapeptide-BTB/POZ_domain"/>
</dbReference>
<dbReference type="Gene3D" id="2.160.20.80">
    <property type="entry name" value="E3 ubiquitin-protein ligase SopA"/>
    <property type="match status" value="2"/>
</dbReference>
<reference evidence="2" key="1">
    <citation type="submission" date="2022-04" db="EMBL/GenBank/DDBJ databases">
        <authorList>
            <person name="Ren T."/>
        </authorList>
    </citation>
    <scope>NUCLEOTIDE SEQUENCE</scope>
    <source>
        <strain evidence="2">F63249</strain>
    </source>
</reference>